<keyword evidence="4 7" id="KW-0812">Transmembrane</keyword>
<keyword evidence="10" id="KW-1185">Reference proteome</keyword>
<evidence type="ECO:0000313" key="9">
    <source>
        <dbReference type="EMBL" id="PXZ00283.1"/>
    </source>
</evidence>
<evidence type="ECO:0000256" key="1">
    <source>
        <dbReference type="ARBA" id="ARBA00004651"/>
    </source>
</evidence>
<dbReference type="AlphaFoldDB" id="A0A318MY78"/>
<dbReference type="PANTHER" id="PTHR30353">
    <property type="entry name" value="INNER MEMBRANE PROTEIN DEDA-RELATED"/>
    <property type="match status" value="1"/>
</dbReference>
<dbReference type="PANTHER" id="PTHR30353:SF15">
    <property type="entry name" value="INNER MEMBRANE PROTEIN YABI"/>
    <property type="match status" value="1"/>
</dbReference>
<dbReference type="Proteomes" id="UP000247565">
    <property type="component" value="Unassembled WGS sequence"/>
</dbReference>
<organism evidence="9 10">
    <name type="scientific">Commensalibacter melissae</name>
    <dbReference type="NCBI Taxonomy" id="2070537"/>
    <lineage>
        <taxon>Bacteria</taxon>
        <taxon>Pseudomonadati</taxon>
        <taxon>Pseudomonadota</taxon>
        <taxon>Alphaproteobacteria</taxon>
        <taxon>Acetobacterales</taxon>
        <taxon>Acetobacteraceae</taxon>
    </lineage>
</organism>
<evidence type="ECO:0000256" key="2">
    <source>
        <dbReference type="ARBA" id="ARBA00010792"/>
    </source>
</evidence>
<evidence type="ECO:0000256" key="7">
    <source>
        <dbReference type="RuleBase" id="RU367016"/>
    </source>
</evidence>
<evidence type="ECO:0000256" key="5">
    <source>
        <dbReference type="ARBA" id="ARBA00022989"/>
    </source>
</evidence>
<feature type="transmembrane region" description="Helical" evidence="7">
    <location>
        <begin position="6"/>
        <end position="27"/>
    </location>
</feature>
<evidence type="ECO:0000256" key="4">
    <source>
        <dbReference type="ARBA" id="ARBA00022692"/>
    </source>
</evidence>
<evidence type="ECO:0000313" key="10">
    <source>
        <dbReference type="Proteomes" id="UP000247565"/>
    </source>
</evidence>
<dbReference type="EMBL" id="QGLT01000003">
    <property type="protein sequence ID" value="PXZ00283.1"/>
    <property type="molecule type" value="Genomic_DNA"/>
</dbReference>
<keyword evidence="5 7" id="KW-1133">Transmembrane helix</keyword>
<evidence type="ECO:0000259" key="8">
    <source>
        <dbReference type="Pfam" id="PF09335"/>
    </source>
</evidence>
<evidence type="ECO:0000256" key="3">
    <source>
        <dbReference type="ARBA" id="ARBA00022475"/>
    </source>
</evidence>
<feature type="transmembrane region" description="Helical" evidence="7">
    <location>
        <begin position="97"/>
        <end position="116"/>
    </location>
</feature>
<gene>
    <name evidence="9" type="ORF">DK869_06525</name>
</gene>
<dbReference type="InterPro" id="IPR032816">
    <property type="entry name" value="VTT_dom"/>
</dbReference>
<accession>A0A318MY78</accession>
<evidence type="ECO:0000256" key="6">
    <source>
        <dbReference type="ARBA" id="ARBA00023136"/>
    </source>
</evidence>
<dbReference type="GO" id="GO:0005886">
    <property type="term" value="C:plasma membrane"/>
    <property type="evidence" value="ECO:0007669"/>
    <property type="project" value="UniProtKB-SubCell"/>
</dbReference>
<feature type="transmembrane region" description="Helical" evidence="7">
    <location>
        <begin position="123"/>
        <end position="143"/>
    </location>
</feature>
<feature type="transmembrane region" description="Helical" evidence="7">
    <location>
        <begin position="39"/>
        <end position="58"/>
    </location>
</feature>
<dbReference type="Pfam" id="PF09335">
    <property type="entry name" value="VTT_dom"/>
    <property type="match status" value="1"/>
</dbReference>
<comment type="subcellular location">
    <subcellularLocation>
        <location evidence="1 7">Cell membrane</location>
        <topology evidence="1 7">Multi-pass membrane protein</topology>
    </subcellularLocation>
</comment>
<dbReference type="OrthoDB" id="9813426at2"/>
<reference evidence="9 10" key="1">
    <citation type="submission" date="2018-05" db="EMBL/GenBank/DDBJ databases">
        <title>Reference genomes for bee gut microbiota database.</title>
        <authorList>
            <person name="Ellegaard K.M."/>
        </authorList>
    </citation>
    <scope>NUCLEOTIDE SEQUENCE [LARGE SCALE GENOMIC DNA]</scope>
    <source>
        <strain evidence="9 10">ESL0284</strain>
    </source>
</reference>
<name>A0A318MY78_9PROT</name>
<feature type="domain" description="VTT" evidence="8">
    <location>
        <begin position="26"/>
        <end position="142"/>
    </location>
</feature>
<proteinExistence type="inferred from homology"/>
<protein>
    <recommendedName>
        <fullName evidence="8">VTT domain-containing protein</fullName>
    </recommendedName>
</protein>
<keyword evidence="6 7" id="KW-0472">Membrane</keyword>
<comment type="similarity">
    <text evidence="2 7">Belongs to the DedA family.</text>
</comment>
<feature type="transmembrane region" description="Helical" evidence="7">
    <location>
        <begin position="155"/>
        <end position="175"/>
    </location>
</feature>
<dbReference type="InterPro" id="IPR032818">
    <property type="entry name" value="DedA-like"/>
</dbReference>
<keyword evidence="3 7" id="KW-1003">Cell membrane</keyword>
<sequence length="198" mass="22173">MVGLIIMLESMGLILPAESLLITISIYCASHYSSLNINYIALSAIVGAIMGDNFGYLIGRIVGYPVLKKYGPKFKLTPDRLLLGQYLFKHHGGKAVFFGRFVAILRFFTALLAGATHMHWKDFLIYNALGGMCWAGTFTYTAYFLGQEFLRLKGTIGLVIGIIFVVVAVLVFIFLRNNEHRLVKRAEQELKVDNNKKS</sequence>
<comment type="caution">
    <text evidence="9">The sequence shown here is derived from an EMBL/GenBank/DDBJ whole genome shotgun (WGS) entry which is preliminary data.</text>
</comment>